<gene>
    <name evidence="1" type="ORF">TU35_007565</name>
</gene>
<name>A0ACC6V1Y1_9CREN</name>
<protein>
    <submittedName>
        <fullName evidence="1">MFS transporter</fullName>
    </submittedName>
</protein>
<sequence length="382" mass="38980">MPSKGYLPLAGEEVRRGAALALASAAFFMGYYTRLAWGILSNYAGYSASSAATGIVFSLFFAAYIAVQIPAGLASDKAGPRPVLVASLLGLAASTALASAATGDELMYLASALMGASAGWIYPASVKLVSALYDRGELPRAMALYSLAWPLSIALLGVTAPEAAAALGWRGAYLAMAAFDIALALALLKSPNPRTAGMRISLADLRNRDAALLAAGGFIFFAAYWAFAFYAYDYLEGLGISSEAAGLIYSLTAIGGIPSTIAAGWIISRLGVRRTYAVFLPLYGAALAAYAAPLGAVYLAALSLIAGFLRFVITPANSTAAGLIGGGRAGSVSGLANLFWQAAGIAAGAAPLIIGALGFRAFWIVAGALSASSALVLSRLKI</sequence>
<dbReference type="Proteomes" id="UP000033636">
    <property type="component" value="Unassembled WGS sequence"/>
</dbReference>
<accession>A0ACC6V1Y1</accession>
<dbReference type="EMBL" id="JZWT02000020">
    <property type="protein sequence ID" value="MFB6491079.1"/>
    <property type="molecule type" value="Genomic_DNA"/>
</dbReference>
<organism evidence="1 2">
    <name type="scientific">Thermoproteus sp. AZ2</name>
    <dbReference type="NCBI Taxonomy" id="1609232"/>
    <lineage>
        <taxon>Archaea</taxon>
        <taxon>Thermoproteota</taxon>
        <taxon>Thermoprotei</taxon>
        <taxon>Thermoproteales</taxon>
        <taxon>Thermoproteaceae</taxon>
        <taxon>Thermoproteus</taxon>
    </lineage>
</organism>
<reference evidence="1" key="1">
    <citation type="submission" date="2024-07" db="EMBL/GenBank/DDBJ databases">
        <title>Metagenome and Metagenome-Assembled Genomes of Archaea from a hot spring from the geothermal field of Los Azufres, Mexico.</title>
        <authorList>
            <person name="Marin-Paredes R."/>
            <person name="Martinez-Romero E."/>
            <person name="Servin-Garciduenas L.E."/>
        </authorList>
    </citation>
    <scope>NUCLEOTIDE SEQUENCE</scope>
</reference>
<evidence type="ECO:0000313" key="2">
    <source>
        <dbReference type="Proteomes" id="UP000033636"/>
    </source>
</evidence>
<proteinExistence type="predicted"/>
<comment type="caution">
    <text evidence="1">The sequence shown here is derived from an EMBL/GenBank/DDBJ whole genome shotgun (WGS) entry which is preliminary data.</text>
</comment>
<evidence type="ECO:0000313" key="1">
    <source>
        <dbReference type="EMBL" id="MFB6491079.1"/>
    </source>
</evidence>